<organism evidence="1">
    <name type="scientific">Anguilla anguilla</name>
    <name type="common">European freshwater eel</name>
    <name type="synonym">Muraena anguilla</name>
    <dbReference type="NCBI Taxonomy" id="7936"/>
    <lineage>
        <taxon>Eukaryota</taxon>
        <taxon>Metazoa</taxon>
        <taxon>Chordata</taxon>
        <taxon>Craniata</taxon>
        <taxon>Vertebrata</taxon>
        <taxon>Euteleostomi</taxon>
        <taxon>Actinopterygii</taxon>
        <taxon>Neopterygii</taxon>
        <taxon>Teleostei</taxon>
        <taxon>Anguilliformes</taxon>
        <taxon>Anguillidae</taxon>
        <taxon>Anguilla</taxon>
    </lineage>
</organism>
<proteinExistence type="predicted"/>
<evidence type="ECO:0000313" key="1">
    <source>
        <dbReference type="EMBL" id="JAH97613.1"/>
    </source>
</evidence>
<sequence length="66" mass="7560">MLLSASGLLTNKMERKKTTHFPEKSIFFHIFFAGFRARHAATGRYPHLCVRVSCVVTVCSMENEKK</sequence>
<dbReference type="AlphaFoldDB" id="A0A0E9X7D1"/>
<reference evidence="1" key="1">
    <citation type="submission" date="2014-11" db="EMBL/GenBank/DDBJ databases">
        <authorList>
            <person name="Amaro Gonzalez C."/>
        </authorList>
    </citation>
    <scope>NUCLEOTIDE SEQUENCE</scope>
</reference>
<dbReference type="EMBL" id="GBXM01010964">
    <property type="protein sequence ID" value="JAH97613.1"/>
    <property type="molecule type" value="Transcribed_RNA"/>
</dbReference>
<protein>
    <submittedName>
        <fullName evidence="1">Uncharacterized protein</fullName>
    </submittedName>
</protein>
<name>A0A0E9X7D1_ANGAN</name>
<reference evidence="1" key="2">
    <citation type="journal article" date="2015" name="Fish Shellfish Immunol.">
        <title>Early steps in the European eel (Anguilla anguilla)-Vibrio vulnificus interaction in the gills: Role of the RtxA13 toxin.</title>
        <authorList>
            <person name="Callol A."/>
            <person name="Pajuelo D."/>
            <person name="Ebbesson L."/>
            <person name="Teles M."/>
            <person name="MacKenzie S."/>
            <person name="Amaro C."/>
        </authorList>
    </citation>
    <scope>NUCLEOTIDE SEQUENCE</scope>
</reference>
<accession>A0A0E9X7D1</accession>